<gene>
    <name evidence="2" type="ORF">METZ01_LOCUS448714</name>
</gene>
<dbReference type="AlphaFoldDB" id="A0A382ZKP0"/>
<dbReference type="EMBL" id="UINC01184582">
    <property type="protein sequence ID" value="SVD95860.1"/>
    <property type="molecule type" value="Genomic_DNA"/>
</dbReference>
<evidence type="ECO:0000256" key="1">
    <source>
        <dbReference type="SAM" id="MobiDB-lite"/>
    </source>
</evidence>
<accession>A0A382ZKP0</accession>
<organism evidence="2">
    <name type="scientific">marine metagenome</name>
    <dbReference type="NCBI Taxonomy" id="408172"/>
    <lineage>
        <taxon>unclassified sequences</taxon>
        <taxon>metagenomes</taxon>
        <taxon>ecological metagenomes</taxon>
    </lineage>
</organism>
<evidence type="ECO:0000313" key="2">
    <source>
        <dbReference type="EMBL" id="SVD95860.1"/>
    </source>
</evidence>
<reference evidence="2" key="1">
    <citation type="submission" date="2018-05" db="EMBL/GenBank/DDBJ databases">
        <authorList>
            <person name="Lanie J.A."/>
            <person name="Ng W.-L."/>
            <person name="Kazmierczak K.M."/>
            <person name="Andrzejewski T.M."/>
            <person name="Davidsen T.M."/>
            <person name="Wayne K.J."/>
            <person name="Tettelin H."/>
            <person name="Glass J.I."/>
            <person name="Rusch D."/>
            <person name="Podicherti R."/>
            <person name="Tsui H.-C.T."/>
            <person name="Winkler M.E."/>
        </authorList>
    </citation>
    <scope>NUCLEOTIDE SEQUENCE</scope>
</reference>
<feature type="non-terminal residue" evidence="2">
    <location>
        <position position="22"/>
    </location>
</feature>
<proteinExistence type="predicted"/>
<name>A0A382ZKP0_9ZZZZ</name>
<feature type="non-terminal residue" evidence="2">
    <location>
        <position position="1"/>
    </location>
</feature>
<sequence>PPVAGSNPAGGTGKTAGQSQSL</sequence>
<protein>
    <submittedName>
        <fullName evidence="2">Uncharacterized protein</fullName>
    </submittedName>
</protein>
<feature type="region of interest" description="Disordered" evidence="1">
    <location>
        <begin position="1"/>
        <end position="22"/>
    </location>
</feature>